<keyword evidence="2" id="KW-1185">Reference proteome</keyword>
<name>A0ACB6ZVU4_THEGA</name>
<reference evidence="1" key="2">
    <citation type="journal article" date="2020" name="Nat. Commun.">
        <title>Large-scale genome sequencing of mycorrhizal fungi provides insights into the early evolution of symbiotic traits.</title>
        <authorList>
            <person name="Miyauchi S."/>
            <person name="Kiss E."/>
            <person name="Kuo A."/>
            <person name="Drula E."/>
            <person name="Kohler A."/>
            <person name="Sanchez-Garcia M."/>
            <person name="Morin E."/>
            <person name="Andreopoulos B."/>
            <person name="Barry K.W."/>
            <person name="Bonito G."/>
            <person name="Buee M."/>
            <person name="Carver A."/>
            <person name="Chen C."/>
            <person name="Cichocki N."/>
            <person name="Clum A."/>
            <person name="Culley D."/>
            <person name="Crous P.W."/>
            <person name="Fauchery L."/>
            <person name="Girlanda M."/>
            <person name="Hayes R.D."/>
            <person name="Keri Z."/>
            <person name="LaButti K."/>
            <person name="Lipzen A."/>
            <person name="Lombard V."/>
            <person name="Magnuson J."/>
            <person name="Maillard F."/>
            <person name="Murat C."/>
            <person name="Nolan M."/>
            <person name="Ohm R.A."/>
            <person name="Pangilinan J."/>
            <person name="Pereira M.F."/>
            <person name="Perotto S."/>
            <person name="Peter M."/>
            <person name="Pfister S."/>
            <person name="Riley R."/>
            <person name="Sitrit Y."/>
            <person name="Stielow J.B."/>
            <person name="Szollosi G."/>
            <person name="Zifcakova L."/>
            <person name="Stursova M."/>
            <person name="Spatafora J.W."/>
            <person name="Tedersoo L."/>
            <person name="Vaario L.M."/>
            <person name="Yamada A."/>
            <person name="Yan M."/>
            <person name="Wang P."/>
            <person name="Xu J."/>
            <person name="Bruns T."/>
            <person name="Baldrian P."/>
            <person name="Vilgalys R."/>
            <person name="Dunand C."/>
            <person name="Henrissat B."/>
            <person name="Grigoriev I.V."/>
            <person name="Hibbett D."/>
            <person name="Nagy L.G."/>
            <person name="Martin F.M."/>
        </authorList>
    </citation>
    <scope>NUCLEOTIDE SEQUENCE</scope>
    <source>
        <strain evidence="1">P2</strain>
    </source>
</reference>
<evidence type="ECO:0000313" key="2">
    <source>
        <dbReference type="Proteomes" id="UP000886501"/>
    </source>
</evidence>
<dbReference type="Proteomes" id="UP000886501">
    <property type="component" value="Unassembled WGS sequence"/>
</dbReference>
<sequence length="81" mass="9092">MGRRGKRRMRRAWPTKLDGRVLAPTTAVPVRIAADALAGRDSHTWLTINVISFLGEWPTGVNSVYSTTVLTQVRQTNEWSL</sequence>
<dbReference type="EMBL" id="MU117963">
    <property type="protein sequence ID" value="KAF9653669.1"/>
    <property type="molecule type" value="Genomic_DNA"/>
</dbReference>
<organism evidence="1 2">
    <name type="scientific">Thelephora ganbajun</name>
    <name type="common">Ganba fungus</name>
    <dbReference type="NCBI Taxonomy" id="370292"/>
    <lineage>
        <taxon>Eukaryota</taxon>
        <taxon>Fungi</taxon>
        <taxon>Dikarya</taxon>
        <taxon>Basidiomycota</taxon>
        <taxon>Agaricomycotina</taxon>
        <taxon>Agaricomycetes</taxon>
        <taxon>Thelephorales</taxon>
        <taxon>Thelephoraceae</taxon>
        <taxon>Thelephora</taxon>
    </lineage>
</organism>
<protein>
    <submittedName>
        <fullName evidence="1">Uncharacterized protein</fullName>
    </submittedName>
</protein>
<accession>A0ACB6ZVU4</accession>
<proteinExistence type="predicted"/>
<reference evidence="1" key="1">
    <citation type="submission" date="2019-10" db="EMBL/GenBank/DDBJ databases">
        <authorList>
            <consortium name="DOE Joint Genome Institute"/>
            <person name="Kuo A."/>
            <person name="Miyauchi S."/>
            <person name="Kiss E."/>
            <person name="Drula E."/>
            <person name="Kohler A."/>
            <person name="Sanchez-Garcia M."/>
            <person name="Andreopoulos B."/>
            <person name="Barry K.W."/>
            <person name="Bonito G."/>
            <person name="Buee M."/>
            <person name="Carver A."/>
            <person name="Chen C."/>
            <person name="Cichocki N."/>
            <person name="Clum A."/>
            <person name="Culley D."/>
            <person name="Crous P.W."/>
            <person name="Fauchery L."/>
            <person name="Girlanda M."/>
            <person name="Hayes R."/>
            <person name="Keri Z."/>
            <person name="Labutti K."/>
            <person name="Lipzen A."/>
            <person name="Lombard V."/>
            <person name="Magnuson J."/>
            <person name="Maillard F."/>
            <person name="Morin E."/>
            <person name="Murat C."/>
            <person name="Nolan M."/>
            <person name="Ohm R."/>
            <person name="Pangilinan J."/>
            <person name="Pereira M."/>
            <person name="Perotto S."/>
            <person name="Peter M."/>
            <person name="Riley R."/>
            <person name="Sitrit Y."/>
            <person name="Stielow B."/>
            <person name="Szollosi G."/>
            <person name="Zifcakova L."/>
            <person name="Stursova M."/>
            <person name="Spatafora J.W."/>
            <person name="Tedersoo L."/>
            <person name="Vaario L.-M."/>
            <person name="Yamada A."/>
            <person name="Yan M."/>
            <person name="Wang P."/>
            <person name="Xu J."/>
            <person name="Bruns T."/>
            <person name="Baldrian P."/>
            <person name="Vilgalys R."/>
            <person name="Henrissat B."/>
            <person name="Grigoriev I.V."/>
            <person name="Hibbett D."/>
            <person name="Nagy L.G."/>
            <person name="Martin F.M."/>
        </authorList>
    </citation>
    <scope>NUCLEOTIDE SEQUENCE</scope>
    <source>
        <strain evidence="1">P2</strain>
    </source>
</reference>
<comment type="caution">
    <text evidence="1">The sequence shown here is derived from an EMBL/GenBank/DDBJ whole genome shotgun (WGS) entry which is preliminary data.</text>
</comment>
<gene>
    <name evidence="1" type="ORF">BDM02DRAFT_3107638</name>
</gene>
<evidence type="ECO:0000313" key="1">
    <source>
        <dbReference type="EMBL" id="KAF9653669.1"/>
    </source>
</evidence>